<dbReference type="Gene3D" id="3.40.47.10">
    <property type="match status" value="2"/>
</dbReference>
<dbReference type="InterPro" id="IPR000794">
    <property type="entry name" value="Beta-ketoacyl_synthase"/>
</dbReference>
<feature type="domain" description="Ketosynthase family 3 (KS3)" evidence="4">
    <location>
        <begin position="1"/>
        <end position="393"/>
    </location>
</feature>
<evidence type="ECO:0000256" key="3">
    <source>
        <dbReference type="RuleBase" id="RU003694"/>
    </source>
</evidence>
<reference evidence="6" key="1">
    <citation type="submission" date="2015-08" db="EMBL/GenBank/DDBJ databases">
        <title>Complete Genome Sequence of Azospirillum thiophilum BV-S.</title>
        <authorList>
            <person name="Fomenkov A."/>
            <person name="Vincze T."/>
            <person name="Grabovich M."/>
            <person name="Dubinina G."/>
            <person name="Orlova M."/>
            <person name="Belousova E."/>
            <person name="Roberts R.J."/>
        </authorList>
    </citation>
    <scope>NUCLEOTIDE SEQUENCE [LARGE SCALE GENOMIC DNA]</scope>
    <source>
        <strain evidence="6">BV-S</strain>
    </source>
</reference>
<dbReference type="PANTHER" id="PTHR11712:SF320">
    <property type="entry name" value="BETA-KETOACYL SYNTHASE"/>
    <property type="match status" value="1"/>
</dbReference>
<dbReference type="AlphaFoldDB" id="A0AAC8W128"/>
<dbReference type="PROSITE" id="PS52004">
    <property type="entry name" value="KS3_2"/>
    <property type="match status" value="1"/>
</dbReference>
<dbReference type="Pfam" id="PF02801">
    <property type="entry name" value="Ketoacyl-synt_C"/>
    <property type="match status" value="1"/>
</dbReference>
<dbReference type="CDD" id="cd00834">
    <property type="entry name" value="KAS_I_II"/>
    <property type="match status" value="1"/>
</dbReference>
<proteinExistence type="inferred from homology"/>
<dbReference type="GO" id="GO:0005829">
    <property type="term" value="C:cytosol"/>
    <property type="evidence" value="ECO:0007669"/>
    <property type="project" value="TreeGrafter"/>
</dbReference>
<dbReference type="RefSeq" id="WP_045582858.1">
    <property type="nucleotide sequence ID" value="NZ_CP012402.1"/>
</dbReference>
<gene>
    <name evidence="5" type="ORF">AL072_18370</name>
</gene>
<accession>A0AAC8W128</accession>
<evidence type="ECO:0000259" key="4">
    <source>
        <dbReference type="PROSITE" id="PS52004"/>
    </source>
</evidence>
<dbReference type="GO" id="GO:0004315">
    <property type="term" value="F:3-oxoacyl-[acyl-carrier-protein] synthase activity"/>
    <property type="evidence" value="ECO:0007669"/>
    <property type="project" value="InterPro"/>
</dbReference>
<dbReference type="PANTHER" id="PTHR11712">
    <property type="entry name" value="POLYKETIDE SYNTHASE-RELATED"/>
    <property type="match status" value="1"/>
</dbReference>
<dbReference type="SUPFAM" id="SSF53901">
    <property type="entry name" value="Thiolase-like"/>
    <property type="match status" value="2"/>
</dbReference>
<dbReference type="KEGG" id="ati:AL072_18370"/>
<comment type="similarity">
    <text evidence="1 3">Belongs to the thiolase-like superfamily. Beta-ketoacyl-ACP synthases family.</text>
</comment>
<evidence type="ECO:0000256" key="2">
    <source>
        <dbReference type="ARBA" id="ARBA00022679"/>
    </source>
</evidence>
<name>A0AAC8W128_9PROT</name>
<dbReference type="InterPro" id="IPR020841">
    <property type="entry name" value="PKS_Beta-ketoAc_synthase_dom"/>
</dbReference>
<organism evidence="5 6">
    <name type="scientific">Azospirillum thiophilum</name>
    <dbReference type="NCBI Taxonomy" id="528244"/>
    <lineage>
        <taxon>Bacteria</taxon>
        <taxon>Pseudomonadati</taxon>
        <taxon>Pseudomonadota</taxon>
        <taxon>Alphaproteobacteria</taxon>
        <taxon>Rhodospirillales</taxon>
        <taxon>Azospirillaceae</taxon>
        <taxon>Azospirillum</taxon>
    </lineage>
</organism>
<sequence>MIRPGIAAMGLVTPIGAGKAEVAAALFAGTRAGLVPRDDLVPGRTVLSGAVPVPPPGSEPGAEPRNNRLMRLALDQIGEEVEQAARRFGRDRIAVVVGTSTAGIAEGEEAFLVHRRTGSWPAGFHYRHQETGGLGDFVARTLGVEGPAYTVATACSSSGKVFASARRLLAAGLCDAVVVGGADTLCRMTLGGFASLEAVSAGLCQPFSRNRDGINIGEAAAVFLLTRDPAPVTLLGIGEGSDAHHISAPDPEGKGALAAMRAALDDAGLQASAIGYVNLHGTGTSLNDSMEAKAVNALFGPDTPCSSTKAMTGHTLGAAGACEAAFLWLTLHPDTNPDRLLPPHLWDGAADPALPPLALTRPGDRLAGKEDRVAMLSNSFAFGGSNVALILGIDRG</sequence>
<evidence type="ECO:0000313" key="6">
    <source>
        <dbReference type="Proteomes" id="UP000069935"/>
    </source>
</evidence>
<reference evidence="5 6" key="2">
    <citation type="journal article" date="2016" name="Genome Announc.">
        <title>Complete Genome Sequence of a Strain of Azospirillum thiophilum Isolated from a Sulfide Spring.</title>
        <authorList>
            <person name="Fomenkov A."/>
            <person name="Vincze T."/>
            <person name="Grabovich M."/>
            <person name="Anton B.P."/>
            <person name="Dubinina G."/>
            <person name="Orlova M."/>
            <person name="Belousova E."/>
            <person name="Roberts R.J."/>
        </authorList>
    </citation>
    <scope>NUCLEOTIDE SEQUENCE [LARGE SCALE GENOMIC DNA]</scope>
    <source>
        <strain evidence="5 6">BV-S</strain>
    </source>
</reference>
<evidence type="ECO:0000313" key="5">
    <source>
        <dbReference type="EMBL" id="ALG72921.1"/>
    </source>
</evidence>
<dbReference type="EMBL" id="CP012402">
    <property type="protein sequence ID" value="ALG72921.1"/>
    <property type="molecule type" value="Genomic_DNA"/>
</dbReference>
<dbReference type="Proteomes" id="UP000069935">
    <property type="component" value="Chromosome 2"/>
</dbReference>
<dbReference type="InterPro" id="IPR014030">
    <property type="entry name" value="Ketoacyl_synth_N"/>
</dbReference>
<dbReference type="InterPro" id="IPR018201">
    <property type="entry name" value="Ketoacyl_synth_AS"/>
</dbReference>
<keyword evidence="6" id="KW-1185">Reference proteome</keyword>
<protein>
    <submittedName>
        <fullName evidence="5">3-oxoacyl-ACP synthase</fullName>
    </submittedName>
</protein>
<keyword evidence="2 3" id="KW-0808">Transferase</keyword>
<dbReference type="InterPro" id="IPR016039">
    <property type="entry name" value="Thiolase-like"/>
</dbReference>
<dbReference type="GO" id="GO:0006633">
    <property type="term" value="P:fatty acid biosynthetic process"/>
    <property type="evidence" value="ECO:0007669"/>
    <property type="project" value="InterPro"/>
</dbReference>
<dbReference type="NCBIfam" id="NF006618">
    <property type="entry name" value="PRK09185.1"/>
    <property type="match status" value="1"/>
</dbReference>
<evidence type="ECO:0000256" key="1">
    <source>
        <dbReference type="ARBA" id="ARBA00008467"/>
    </source>
</evidence>
<dbReference type="SMART" id="SM00825">
    <property type="entry name" value="PKS_KS"/>
    <property type="match status" value="1"/>
</dbReference>
<dbReference type="Pfam" id="PF00109">
    <property type="entry name" value="ketoacyl-synt"/>
    <property type="match status" value="1"/>
</dbReference>
<dbReference type="PROSITE" id="PS00606">
    <property type="entry name" value="KS3_1"/>
    <property type="match status" value="1"/>
</dbReference>
<dbReference type="InterPro" id="IPR014031">
    <property type="entry name" value="Ketoacyl_synth_C"/>
</dbReference>